<dbReference type="AlphaFoldDB" id="C3JC46"/>
<gene>
    <name evidence="2" type="ORF">POREN0001_0444</name>
</gene>
<evidence type="ECO:0000256" key="1">
    <source>
        <dbReference type="SAM" id="MobiDB-lite"/>
    </source>
</evidence>
<dbReference type="eggNOG" id="ENOG5032ZX3">
    <property type="taxonomic scope" value="Bacteria"/>
</dbReference>
<accession>C3JC46</accession>
<reference evidence="2 3" key="1">
    <citation type="submission" date="2009-04" db="EMBL/GenBank/DDBJ databases">
        <authorList>
            <person name="Sebastian Y."/>
            <person name="Madupu R."/>
            <person name="Durkin A.S."/>
            <person name="Torralba M."/>
            <person name="Methe B."/>
            <person name="Sutton G.G."/>
            <person name="Strausberg R.L."/>
            <person name="Nelson K.E."/>
        </authorList>
    </citation>
    <scope>NUCLEOTIDE SEQUENCE [LARGE SCALE GENOMIC DNA]</scope>
    <source>
        <strain evidence="3">ATCC 35406 / BCRC 14492 / JCM 8526 / NCTC 13058 / HG 370</strain>
    </source>
</reference>
<proteinExistence type="predicted"/>
<feature type="region of interest" description="Disordered" evidence="1">
    <location>
        <begin position="1"/>
        <end position="30"/>
    </location>
</feature>
<comment type="caution">
    <text evidence="2">The sequence shown here is derived from an EMBL/GenBank/DDBJ whole genome shotgun (WGS) entry which is preliminary data.</text>
</comment>
<evidence type="ECO:0000313" key="3">
    <source>
        <dbReference type="Proteomes" id="UP000004295"/>
    </source>
</evidence>
<feature type="compositionally biased region" description="Pro residues" evidence="1">
    <location>
        <begin position="13"/>
        <end position="25"/>
    </location>
</feature>
<evidence type="ECO:0000313" key="2">
    <source>
        <dbReference type="EMBL" id="EEN82265.1"/>
    </source>
</evidence>
<name>C3JC46_POREA</name>
<dbReference type="Proteomes" id="UP000004295">
    <property type="component" value="Unassembled WGS sequence"/>
</dbReference>
<dbReference type="EMBL" id="ACNN01000029">
    <property type="protein sequence ID" value="EEN82265.1"/>
    <property type="molecule type" value="Genomic_DNA"/>
</dbReference>
<dbReference type="InterPro" id="IPR025921">
    <property type="entry name" value="HmuY"/>
</dbReference>
<dbReference type="STRING" id="553175.POREN0001_0444"/>
<sequence>MVLGVASCRPNQTPKPGPTPTPNPPAQEEVKGLKGYVDASKYEKWVYYSLKDNKEVEVSDYKNSDAWDIAFHRFDIRLNCGESGKGKGAAVFSGVTEMEKATKVPTEGWVTDAIGTITIKFSMGGGSHDSNHEQTGYNHLITGKKTERGDMSGGWLDYDLGNMPPRVRLSGKVFFVKCADGKIARIQFTDCKDKTGRKNGFISFTYDYNVSVK</sequence>
<protein>
    <submittedName>
        <fullName evidence="2">HmuY family protein</fullName>
    </submittedName>
</protein>
<dbReference type="CDD" id="cd12105">
    <property type="entry name" value="HmuY"/>
    <property type="match status" value="1"/>
</dbReference>
<organism evidence="2 3">
    <name type="scientific">Porphyromonas endodontalis (strain ATCC 35406 / DSM 24491 / JCM 8526 / CCUG 16442 / BCRC 14492 / NCTC 13058 / HG 370)</name>
    <name type="common">Bacteroides endodontalis</name>
    <dbReference type="NCBI Taxonomy" id="553175"/>
    <lineage>
        <taxon>Bacteria</taxon>
        <taxon>Pseudomonadati</taxon>
        <taxon>Bacteroidota</taxon>
        <taxon>Bacteroidia</taxon>
        <taxon>Bacteroidales</taxon>
        <taxon>Porphyromonadaceae</taxon>
        <taxon>Porphyromonas</taxon>
    </lineage>
</organism>
<dbReference type="Pfam" id="PF14064">
    <property type="entry name" value="HmuY"/>
    <property type="match status" value="1"/>
</dbReference>
<keyword evidence="3" id="KW-1185">Reference proteome</keyword>